<evidence type="ECO:0000256" key="9">
    <source>
        <dbReference type="SAM" id="Phobius"/>
    </source>
</evidence>
<feature type="transmembrane region" description="Helical" evidence="9">
    <location>
        <begin position="56"/>
        <end position="78"/>
    </location>
</feature>
<feature type="transmembrane region" description="Helical" evidence="9">
    <location>
        <begin position="107"/>
        <end position="124"/>
    </location>
</feature>
<evidence type="ECO:0000256" key="3">
    <source>
        <dbReference type="ARBA" id="ARBA00022448"/>
    </source>
</evidence>
<evidence type="ECO:0000256" key="7">
    <source>
        <dbReference type="ARBA" id="ARBA00023136"/>
    </source>
</evidence>
<dbReference type="PANTHER" id="PTHR34295">
    <property type="entry name" value="BIOTIN TRANSPORTER BIOY"/>
    <property type="match status" value="1"/>
</dbReference>
<dbReference type="EMBL" id="CP034726">
    <property type="protein sequence ID" value="QBP18387.1"/>
    <property type="molecule type" value="Genomic_DNA"/>
</dbReference>
<keyword evidence="7 8" id="KW-0472">Membrane</keyword>
<dbReference type="Gene3D" id="1.10.1760.20">
    <property type="match status" value="1"/>
</dbReference>
<dbReference type="InterPro" id="IPR003784">
    <property type="entry name" value="BioY"/>
</dbReference>
<name>A0A4P6ZLH0_9LACO</name>
<comment type="subcellular location">
    <subcellularLocation>
        <location evidence="1 8">Cell membrane</location>
        <topology evidence="1 8">Multi-pass membrane protein</topology>
    </subcellularLocation>
</comment>
<proteinExistence type="inferred from homology"/>
<feature type="transmembrane region" description="Helical" evidence="9">
    <location>
        <begin position="31"/>
        <end position="49"/>
    </location>
</feature>
<protein>
    <recommendedName>
        <fullName evidence="8">Biotin transporter</fullName>
    </recommendedName>
</protein>
<keyword evidence="11" id="KW-1185">Reference proteome</keyword>
<dbReference type="GO" id="GO:0015225">
    <property type="term" value="F:biotin transmembrane transporter activity"/>
    <property type="evidence" value="ECO:0007669"/>
    <property type="project" value="UniProtKB-UniRule"/>
</dbReference>
<dbReference type="AlphaFoldDB" id="A0A4P6ZLH0"/>
<dbReference type="OrthoDB" id="9803495at2"/>
<feature type="transmembrane region" description="Helical" evidence="9">
    <location>
        <begin position="144"/>
        <end position="167"/>
    </location>
</feature>
<dbReference type="PANTHER" id="PTHR34295:SF4">
    <property type="entry name" value="BIOTIN TRANSPORTER BIOY-RELATED"/>
    <property type="match status" value="1"/>
</dbReference>
<evidence type="ECO:0000313" key="11">
    <source>
        <dbReference type="Proteomes" id="UP000294321"/>
    </source>
</evidence>
<gene>
    <name evidence="10" type="ORF">ELX58_04385</name>
</gene>
<evidence type="ECO:0000256" key="6">
    <source>
        <dbReference type="ARBA" id="ARBA00022989"/>
    </source>
</evidence>
<keyword evidence="3 8" id="KW-0813">Transport</keyword>
<evidence type="ECO:0000256" key="1">
    <source>
        <dbReference type="ARBA" id="ARBA00004651"/>
    </source>
</evidence>
<evidence type="ECO:0000256" key="5">
    <source>
        <dbReference type="ARBA" id="ARBA00022692"/>
    </source>
</evidence>
<evidence type="ECO:0000313" key="10">
    <source>
        <dbReference type="EMBL" id="QBP18387.1"/>
    </source>
</evidence>
<comment type="similarity">
    <text evidence="2 8">Belongs to the BioY family.</text>
</comment>
<keyword evidence="5 9" id="KW-0812">Transmembrane</keyword>
<keyword evidence="6 9" id="KW-1133">Transmembrane helix</keyword>
<dbReference type="RefSeq" id="WP_133441946.1">
    <property type="nucleotide sequence ID" value="NZ_CP034726.1"/>
</dbReference>
<keyword evidence="4 8" id="KW-1003">Cell membrane</keyword>
<evidence type="ECO:0000256" key="2">
    <source>
        <dbReference type="ARBA" id="ARBA00010692"/>
    </source>
</evidence>
<evidence type="ECO:0000256" key="4">
    <source>
        <dbReference type="ARBA" id="ARBA00022475"/>
    </source>
</evidence>
<reference evidence="11" key="1">
    <citation type="submission" date="2018-12" db="EMBL/GenBank/DDBJ databases">
        <title>A new species of lactobacillus.</title>
        <authorList>
            <person name="Jian Y."/>
            <person name="Xin L."/>
            <person name="Hong Z.J."/>
            <person name="Ming L.Z."/>
            <person name="Hong X.Z."/>
        </authorList>
    </citation>
    <scope>NUCLEOTIDE SEQUENCE [LARGE SCALE GENOMIC DNA]</scope>
    <source>
        <strain evidence="11">HSLZ-75</strain>
    </source>
</reference>
<accession>A0A4P6ZLH0</accession>
<dbReference type="Proteomes" id="UP000294321">
    <property type="component" value="Chromosome"/>
</dbReference>
<feature type="transmembrane region" description="Helical" evidence="9">
    <location>
        <begin position="7"/>
        <end position="25"/>
    </location>
</feature>
<dbReference type="GO" id="GO:0005886">
    <property type="term" value="C:plasma membrane"/>
    <property type="evidence" value="ECO:0007669"/>
    <property type="project" value="UniProtKB-SubCell"/>
</dbReference>
<organism evidence="10 11">
    <name type="scientific">Acetilactobacillus jinshanensis</name>
    <dbReference type="NCBI Taxonomy" id="1720083"/>
    <lineage>
        <taxon>Bacteria</taxon>
        <taxon>Bacillati</taxon>
        <taxon>Bacillota</taxon>
        <taxon>Bacilli</taxon>
        <taxon>Lactobacillales</taxon>
        <taxon>Lactobacillaceae</taxon>
        <taxon>Acetilactobacillus</taxon>
    </lineage>
</organism>
<dbReference type="KEGG" id="lji:ELX58_04385"/>
<dbReference type="Pfam" id="PF02632">
    <property type="entry name" value="BioY"/>
    <property type="match status" value="1"/>
</dbReference>
<sequence length="180" mass="19630">MSTTKLNHVIQIAVMAAIMLALSYIPGIPLGPTPIVLENLGVMLAGLLLGSKRGTIAVLLFILLKVIGLSGTGGLTLLLGPTCGYVYGWIFVPFFMCWFMKMCRKHMNLLVLFLIVAIVNIIVVDEIGGSLGLMATVHFPMMKAVVYNLLFAPGDIIKALVAALVYWEVRKSSHMRELLK</sequence>
<evidence type="ECO:0000256" key="8">
    <source>
        <dbReference type="PIRNR" id="PIRNR016661"/>
    </source>
</evidence>
<dbReference type="PIRSF" id="PIRSF016661">
    <property type="entry name" value="BioY"/>
    <property type="match status" value="1"/>
</dbReference>
<feature type="transmembrane region" description="Helical" evidence="9">
    <location>
        <begin position="84"/>
        <end position="100"/>
    </location>
</feature>